<keyword evidence="3" id="KW-1185">Reference proteome</keyword>
<gene>
    <name evidence="2" type="ORF">CEP51_014222</name>
</gene>
<reference evidence="2 3" key="1">
    <citation type="submission" date="2017-06" db="EMBL/GenBank/DDBJ databases">
        <title>Comparative genomic analysis of Ambrosia Fusariam Clade fungi.</title>
        <authorList>
            <person name="Stajich J.E."/>
            <person name="Carrillo J."/>
            <person name="Kijimoto T."/>
            <person name="Eskalen A."/>
            <person name="O'Donnell K."/>
            <person name="Kasson M."/>
        </authorList>
    </citation>
    <scope>NUCLEOTIDE SEQUENCE [LARGE SCALE GENOMIC DNA]</scope>
    <source>
        <strain evidence="2 3">NRRL62606</strain>
    </source>
</reference>
<dbReference type="AlphaFoldDB" id="A0A428PX24"/>
<dbReference type="EMBL" id="NKCL01000646">
    <property type="protein sequence ID" value="RSL57561.1"/>
    <property type="molecule type" value="Genomic_DNA"/>
</dbReference>
<accession>A0A428PX24</accession>
<feature type="compositionally biased region" description="Basic and acidic residues" evidence="1">
    <location>
        <begin position="93"/>
        <end position="108"/>
    </location>
</feature>
<protein>
    <submittedName>
        <fullName evidence="2">Uncharacterized protein</fullName>
    </submittedName>
</protein>
<organism evidence="2 3">
    <name type="scientific">Fusarium floridanum</name>
    <dbReference type="NCBI Taxonomy" id="1325733"/>
    <lineage>
        <taxon>Eukaryota</taxon>
        <taxon>Fungi</taxon>
        <taxon>Dikarya</taxon>
        <taxon>Ascomycota</taxon>
        <taxon>Pezizomycotina</taxon>
        <taxon>Sordariomycetes</taxon>
        <taxon>Hypocreomycetidae</taxon>
        <taxon>Hypocreales</taxon>
        <taxon>Nectriaceae</taxon>
        <taxon>Fusarium</taxon>
        <taxon>Fusarium solani species complex</taxon>
    </lineage>
</organism>
<sequence length="108" mass="12203">MLPPDIRGHSAHPSWRGTPKLALSHLISGTNSYIQLTPTFKKVTLRQEIMNPSQQPPKQAEEKKQDHPDPNKSETEAKKEGDGTIEMSSYVEPMKRDETTKFGADKFK</sequence>
<feature type="region of interest" description="Disordered" evidence="1">
    <location>
        <begin position="48"/>
        <end position="108"/>
    </location>
</feature>
<proteinExistence type="predicted"/>
<comment type="caution">
    <text evidence="2">The sequence shown here is derived from an EMBL/GenBank/DDBJ whole genome shotgun (WGS) entry which is preliminary data.</text>
</comment>
<evidence type="ECO:0000313" key="3">
    <source>
        <dbReference type="Proteomes" id="UP000287972"/>
    </source>
</evidence>
<evidence type="ECO:0000313" key="2">
    <source>
        <dbReference type="EMBL" id="RSL57561.1"/>
    </source>
</evidence>
<feature type="compositionally biased region" description="Basic and acidic residues" evidence="1">
    <location>
        <begin position="59"/>
        <end position="82"/>
    </location>
</feature>
<name>A0A428PX24_9HYPO</name>
<dbReference type="Proteomes" id="UP000287972">
    <property type="component" value="Unassembled WGS sequence"/>
</dbReference>
<evidence type="ECO:0000256" key="1">
    <source>
        <dbReference type="SAM" id="MobiDB-lite"/>
    </source>
</evidence>